<evidence type="ECO:0000313" key="2">
    <source>
        <dbReference type="Proteomes" id="UP000504756"/>
    </source>
</evidence>
<protein>
    <recommendedName>
        <fullName evidence="3">Phage protein</fullName>
    </recommendedName>
</protein>
<organism evidence="1 2">
    <name type="scientific">Lactococcus garvieae</name>
    <dbReference type="NCBI Taxonomy" id="1363"/>
    <lineage>
        <taxon>Bacteria</taxon>
        <taxon>Bacillati</taxon>
        <taxon>Bacillota</taxon>
        <taxon>Bacilli</taxon>
        <taxon>Lactobacillales</taxon>
        <taxon>Streptococcaceae</taxon>
        <taxon>Lactococcus</taxon>
    </lineage>
</organism>
<accession>A0A6L2ZYB1</accession>
<proteinExistence type="predicted"/>
<sequence>MNNRMKQALKTLYQHKADISVKKPVKEGSITKQKMVPLHSNIPCRVSLKGLKATERGVTASVEYDGRLYLSPDLDVPKGAEITVTDVNGRVTEYIGSRPFGYSSHQEIYLQYKDKVK</sequence>
<dbReference type="RefSeq" id="WP_176490770.1">
    <property type="nucleotide sequence ID" value="NZ_BLXU01000018.1"/>
</dbReference>
<dbReference type="AlphaFoldDB" id="A0A6L2ZYB1"/>
<gene>
    <name evidence="1" type="ORF">ikelab_21110</name>
</gene>
<name>A0A6L2ZYB1_9LACT</name>
<evidence type="ECO:0008006" key="3">
    <source>
        <dbReference type="Google" id="ProtNLM"/>
    </source>
</evidence>
<evidence type="ECO:0000313" key="1">
    <source>
        <dbReference type="EMBL" id="GFO52836.1"/>
    </source>
</evidence>
<dbReference type="EMBL" id="BLXU01000018">
    <property type="protein sequence ID" value="GFO52836.1"/>
    <property type="molecule type" value="Genomic_DNA"/>
</dbReference>
<comment type="caution">
    <text evidence="1">The sequence shown here is derived from an EMBL/GenBank/DDBJ whole genome shotgun (WGS) entry which is preliminary data.</text>
</comment>
<reference evidence="1 2" key="1">
    <citation type="submission" date="2020-06" db="EMBL/GenBank/DDBJ databases">
        <title>Draft genome sequence of Lactic acid bacteria from Okinawan-style tofu.</title>
        <authorList>
            <person name="Takara I."/>
            <person name="Ikematsu S."/>
        </authorList>
    </citation>
    <scope>NUCLEOTIDE SEQUENCE [LARGE SCALE GENOMIC DNA]</scope>
    <source>
        <strain evidence="2">lg38</strain>
    </source>
</reference>
<dbReference type="Proteomes" id="UP000504756">
    <property type="component" value="Unassembled WGS sequence"/>
</dbReference>